<dbReference type="Gene3D" id="1.10.472.10">
    <property type="entry name" value="Cyclin-like"/>
    <property type="match status" value="1"/>
</dbReference>
<gene>
    <name evidence="3" type="ORF">EHS25_001812</name>
</gene>
<dbReference type="PANTHER" id="PTHR15615:SF108">
    <property type="entry name" value="PROTEIN CNPPD1"/>
    <property type="match status" value="1"/>
</dbReference>
<reference evidence="3 4" key="1">
    <citation type="submission" date="2018-11" db="EMBL/GenBank/DDBJ databases">
        <title>Genome sequence of Saitozyma podzolica DSM 27192.</title>
        <authorList>
            <person name="Aliyu H."/>
            <person name="Gorte O."/>
            <person name="Ochsenreither K."/>
        </authorList>
    </citation>
    <scope>NUCLEOTIDE SEQUENCE [LARGE SCALE GENOMIC DNA]</scope>
    <source>
        <strain evidence="3 4">DSM 27192</strain>
    </source>
</reference>
<dbReference type="EMBL" id="RSCD01000012">
    <property type="protein sequence ID" value="RSH89826.1"/>
    <property type="molecule type" value="Genomic_DNA"/>
</dbReference>
<dbReference type="STRING" id="1890683.A0A427YFF7"/>
<protein>
    <recommendedName>
        <fullName evidence="2">Cyclin N-terminal domain-containing protein</fullName>
    </recommendedName>
</protein>
<accession>A0A427YFF7</accession>
<proteinExistence type="predicted"/>
<dbReference type="CDD" id="cd20557">
    <property type="entry name" value="CYCLIN_ScPCL1-like"/>
    <property type="match status" value="1"/>
</dbReference>
<dbReference type="AlphaFoldDB" id="A0A427YFF7"/>
<comment type="caution">
    <text evidence="3">The sequence shown here is derived from an EMBL/GenBank/DDBJ whole genome shotgun (WGS) entry which is preliminary data.</text>
</comment>
<evidence type="ECO:0000259" key="2">
    <source>
        <dbReference type="Pfam" id="PF00134"/>
    </source>
</evidence>
<dbReference type="InterPro" id="IPR036915">
    <property type="entry name" value="Cyclin-like_sf"/>
</dbReference>
<dbReference type="InterPro" id="IPR006671">
    <property type="entry name" value="Cyclin_N"/>
</dbReference>
<keyword evidence="4" id="KW-1185">Reference proteome</keyword>
<dbReference type="SUPFAM" id="SSF47954">
    <property type="entry name" value="Cyclin-like"/>
    <property type="match status" value="1"/>
</dbReference>
<dbReference type="GO" id="GO:0005634">
    <property type="term" value="C:nucleus"/>
    <property type="evidence" value="ECO:0007669"/>
    <property type="project" value="TreeGrafter"/>
</dbReference>
<dbReference type="Proteomes" id="UP000279259">
    <property type="component" value="Unassembled WGS sequence"/>
</dbReference>
<dbReference type="PANTHER" id="PTHR15615">
    <property type="match status" value="1"/>
</dbReference>
<feature type="region of interest" description="Disordered" evidence="1">
    <location>
        <begin position="180"/>
        <end position="219"/>
    </location>
</feature>
<dbReference type="Pfam" id="PF00134">
    <property type="entry name" value="Cyclin_N"/>
    <property type="match status" value="1"/>
</dbReference>
<evidence type="ECO:0000256" key="1">
    <source>
        <dbReference type="SAM" id="MobiDB-lite"/>
    </source>
</evidence>
<dbReference type="OrthoDB" id="244495at2759"/>
<dbReference type="GO" id="GO:0019901">
    <property type="term" value="F:protein kinase binding"/>
    <property type="evidence" value="ECO:0007669"/>
    <property type="project" value="InterPro"/>
</dbReference>
<evidence type="ECO:0000313" key="3">
    <source>
        <dbReference type="EMBL" id="RSH89826.1"/>
    </source>
</evidence>
<name>A0A427YFF7_9TREE</name>
<dbReference type="GO" id="GO:0000307">
    <property type="term" value="C:cyclin-dependent protein kinase holoenzyme complex"/>
    <property type="evidence" value="ECO:0007669"/>
    <property type="project" value="TreeGrafter"/>
</dbReference>
<dbReference type="GO" id="GO:0016538">
    <property type="term" value="F:cyclin-dependent protein serine/threonine kinase regulator activity"/>
    <property type="evidence" value="ECO:0007669"/>
    <property type="project" value="TreeGrafter"/>
</dbReference>
<evidence type="ECO:0000313" key="4">
    <source>
        <dbReference type="Proteomes" id="UP000279259"/>
    </source>
</evidence>
<dbReference type="InterPro" id="IPR013922">
    <property type="entry name" value="Cyclin_PHO80-like"/>
</dbReference>
<sequence>MSSSFLSNLAGKTSASASAPASRASARLAEPYYGLEETSMLCARFITSLFQCPKIPTATHLGKPTPLLAHFVAYALYRTRLSSIVTFAALLLLQRLKTRHPAARGSSGHRLFISAFMIASKVICDDTYSNQSWVIVAQNMFALQEINQMERELCAYLEWNLNVQGEEVVEFEARIRSEHGSKAIATSSPSPGPTSVLPVNAYSGPETKGDPNRSQPIQQVPSPYTLRLQQISPHFATAVSSLASSPVSDDCRTPTAATVIASSCRSMKSLSLAHVRQQGTTKLVHTRAMHTGPKPQSQFEVVGRL</sequence>
<organism evidence="3 4">
    <name type="scientific">Saitozyma podzolica</name>
    <dbReference type="NCBI Taxonomy" id="1890683"/>
    <lineage>
        <taxon>Eukaryota</taxon>
        <taxon>Fungi</taxon>
        <taxon>Dikarya</taxon>
        <taxon>Basidiomycota</taxon>
        <taxon>Agaricomycotina</taxon>
        <taxon>Tremellomycetes</taxon>
        <taxon>Tremellales</taxon>
        <taxon>Trimorphomycetaceae</taxon>
        <taxon>Saitozyma</taxon>
    </lineage>
</organism>
<feature type="domain" description="Cyclin N-terminal" evidence="2">
    <location>
        <begin position="70"/>
        <end position="162"/>
    </location>
</feature>